<organism evidence="2 3">
    <name type="scientific">Ophiocordyceps australis</name>
    <dbReference type="NCBI Taxonomy" id="1399860"/>
    <lineage>
        <taxon>Eukaryota</taxon>
        <taxon>Fungi</taxon>
        <taxon>Dikarya</taxon>
        <taxon>Ascomycota</taxon>
        <taxon>Pezizomycotina</taxon>
        <taxon>Sordariomycetes</taxon>
        <taxon>Hypocreomycetidae</taxon>
        <taxon>Hypocreales</taxon>
        <taxon>Ophiocordycipitaceae</taxon>
        <taxon>Ophiocordyceps</taxon>
    </lineage>
</organism>
<evidence type="ECO:0000256" key="1">
    <source>
        <dbReference type="SAM" id="MobiDB-lite"/>
    </source>
</evidence>
<dbReference type="Proteomes" id="UP000226192">
    <property type="component" value="Unassembled WGS sequence"/>
</dbReference>
<dbReference type="EMBL" id="NJET01000119">
    <property type="protein sequence ID" value="PHH61020.1"/>
    <property type="molecule type" value="Genomic_DNA"/>
</dbReference>
<proteinExistence type="predicted"/>
<keyword evidence="3" id="KW-1185">Reference proteome</keyword>
<evidence type="ECO:0000313" key="2">
    <source>
        <dbReference type="EMBL" id="PHH61020.1"/>
    </source>
</evidence>
<evidence type="ECO:0000313" key="3">
    <source>
        <dbReference type="Proteomes" id="UP000226192"/>
    </source>
</evidence>
<reference evidence="2 3" key="1">
    <citation type="submission" date="2017-06" db="EMBL/GenBank/DDBJ databases">
        <title>Ant-infecting Ophiocordyceps genomes reveal a high diversity of potential behavioral manipulation genes and a possible major role for enterotoxins.</title>
        <authorList>
            <person name="De Bekker C."/>
            <person name="Evans H.C."/>
            <person name="Brachmann A."/>
            <person name="Hughes D.P."/>
        </authorList>
    </citation>
    <scope>NUCLEOTIDE SEQUENCE [LARGE SCALE GENOMIC DNA]</scope>
    <source>
        <strain evidence="2 3">Map64</strain>
    </source>
</reference>
<accession>A0A2C5Y0V0</accession>
<name>A0A2C5Y0V0_9HYPO</name>
<dbReference type="AlphaFoldDB" id="A0A2C5Y0V0"/>
<comment type="caution">
    <text evidence="2">The sequence shown here is derived from an EMBL/GenBank/DDBJ whole genome shotgun (WGS) entry which is preliminary data.</text>
</comment>
<feature type="compositionally biased region" description="Basic and acidic residues" evidence="1">
    <location>
        <begin position="67"/>
        <end position="87"/>
    </location>
</feature>
<protein>
    <submittedName>
        <fullName evidence="2">Uncharacterized protein</fullName>
    </submittedName>
</protein>
<gene>
    <name evidence="2" type="ORF">CDD81_842</name>
</gene>
<sequence>MHAGSGLRVGGSAQHIRQPAVQKAVQTALPKLVKSTRSRKSFGAASPLEHETSSCYTKSKPVQAHIHSGDKAAGKREKGPDWEHDEASPASHPHLCRQAAALDPCPGATCPSHSQATMARRRKSHLHIRIDSSTLGLLERHKTDQDSPTVLQTVVSNAPPKEYPMPFCVSSEAPCIGKASLQSRMHLNVKAASCH</sequence>
<feature type="region of interest" description="Disordered" evidence="1">
    <location>
        <begin position="1"/>
        <end position="92"/>
    </location>
</feature>